<dbReference type="STRING" id="747525.W4K4Z3"/>
<keyword evidence="5 8" id="KW-0508">mRNA splicing</keyword>
<evidence type="ECO:0000313" key="12">
    <source>
        <dbReference type="EMBL" id="ETW80877.1"/>
    </source>
</evidence>
<feature type="compositionally biased region" description="Basic and acidic residues" evidence="10">
    <location>
        <begin position="465"/>
        <end position="534"/>
    </location>
</feature>
<comment type="function">
    <text evidence="8">Involved in pre-mRNA splicing.</text>
</comment>
<keyword evidence="9" id="KW-0175">Coiled coil</keyword>
<dbReference type="Proteomes" id="UP000030671">
    <property type="component" value="Unassembled WGS sequence"/>
</dbReference>
<keyword evidence="4 8" id="KW-0747">Spliceosome</keyword>
<name>W4K4Z3_HETIT</name>
<keyword evidence="3 8" id="KW-0507">mRNA processing</keyword>
<dbReference type="InterPro" id="IPR021715">
    <property type="entry name" value="Slu7_dom"/>
</dbReference>
<feature type="domain" description="CCHC-type" evidence="11">
    <location>
        <begin position="100"/>
        <end position="115"/>
    </location>
</feature>
<proteinExistence type="inferred from homology"/>
<evidence type="ECO:0000259" key="11">
    <source>
        <dbReference type="PROSITE" id="PS50158"/>
    </source>
</evidence>
<keyword evidence="7" id="KW-0862">Zinc</keyword>
<dbReference type="eggNOG" id="KOG2560">
    <property type="taxonomic scope" value="Eukaryota"/>
</dbReference>
<dbReference type="KEGG" id="hir:HETIRDRAFT_452359"/>
<feature type="compositionally biased region" description="Low complexity" evidence="10">
    <location>
        <begin position="452"/>
        <end position="464"/>
    </location>
</feature>
<evidence type="ECO:0000256" key="4">
    <source>
        <dbReference type="ARBA" id="ARBA00022728"/>
    </source>
</evidence>
<dbReference type="InterPro" id="IPR001878">
    <property type="entry name" value="Znf_CCHC"/>
</dbReference>
<evidence type="ECO:0000256" key="10">
    <source>
        <dbReference type="SAM" id="MobiDB-lite"/>
    </source>
</evidence>
<feature type="region of interest" description="Disordered" evidence="10">
    <location>
        <begin position="57"/>
        <end position="77"/>
    </location>
</feature>
<evidence type="ECO:0000256" key="1">
    <source>
        <dbReference type="ARBA" id="ARBA00004123"/>
    </source>
</evidence>
<feature type="compositionally biased region" description="Acidic residues" evidence="10">
    <location>
        <begin position="210"/>
        <end position="220"/>
    </location>
</feature>
<evidence type="ECO:0000256" key="3">
    <source>
        <dbReference type="ARBA" id="ARBA00022664"/>
    </source>
</evidence>
<dbReference type="GO" id="GO:0008270">
    <property type="term" value="F:zinc ion binding"/>
    <property type="evidence" value="ECO:0007669"/>
    <property type="project" value="UniProtKB-KW"/>
</dbReference>
<evidence type="ECO:0000256" key="6">
    <source>
        <dbReference type="ARBA" id="ARBA00023242"/>
    </source>
</evidence>
<feature type="compositionally biased region" description="Basic and acidic residues" evidence="10">
    <location>
        <begin position="68"/>
        <end position="77"/>
    </location>
</feature>
<dbReference type="GeneID" id="20676247"/>
<dbReference type="HOGENOM" id="CLU_019317_2_0_1"/>
<dbReference type="GO" id="GO:0000398">
    <property type="term" value="P:mRNA splicing, via spliceosome"/>
    <property type="evidence" value="ECO:0007669"/>
    <property type="project" value="UniProtKB-UniRule"/>
</dbReference>
<keyword evidence="13" id="KW-1185">Reference proteome</keyword>
<dbReference type="InterPro" id="IPR039974">
    <property type="entry name" value="Splicing_factor_SLU7"/>
</dbReference>
<evidence type="ECO:0000256" key="7">
    <source>
        <dbReference type="PROSITE-ProRule" id="PRU00047"/>
    </source>
</evidence>
<protein>
    <recommendedName>
        <fullName evidence="8">Pre-mRNA-splicing factor SLU7</fullName>
    </recommendedName>
</protein>
<reference evidence="12 13" key="1">
    <citation type="journal article" date="2012" name="New Phytol.">
        <title>Insight into trade-off between wood decay and parasitism from the genome of a fungal forest pathogen.</title>
        <authorList>
            <person name="Olson A."/>
            <person name="Aerts A."/>
            <person name="Asiegbu F."/>
            <person name="Belbahri L."/>
            <person name="Bouzid O."/>
            <person name="Broberg A."/>
            <person name="Canback B."/>
            <person name="Coutinho P.M."/>
            <person name="Cullen D."/>
            <person name="Dalman K."/>
            <person name="Deflorio G."/>
            <person name="van Diepen L.T."/>
            <person name="Dunand C."/>
            <person name="Duplessis S."/>
            <person name="Durling M."/>
            <person name="Gonthier P."/>
            <person name="Grimwood J."/>
            <person name="Fossdal C.G."/>
            <person name="Hansson D."/>
            <person name="Henrissat B."/>
            <person name="Hietala A."/>
            <person name="Himmelstrand K."/>
            <person name="Hoffmeister D."/>
            <person name="Hogberg N."/>
            <person name="James T.Y."/>
            <person name="Karlsson M."/>
            <person name="Kohler A."/>
            <person name="Kues U."/>
            <person name="Lee Y.H."/>
            <person name="Lin Y.C."/>
            <person name="Lind M."/>
            <person name="Lindquist E."/>
            <person name="Lombard V."/>
            <person name="Lucas S."/>
            <person name="Lunden K."/>
            <person name="Morin E."/>
            <person name="Murat C."/>
            <person name="Park J."/>
            <person name="Raffaello T."/>
            <person name="Rouze P."/>
            <person name="Salamov A."/>
            <person name="Schmutz J."/>
            <person name="Solheim H."/>
            <person name="Stahlberg J."/>
            <person name="Velez H."/>
            <person name="de Vries R.P."/>
            <person name="Wiebenga A."/>
            <person name="Woodward S."/>
            <person name="Yakovlev I."/>
            <person name="Garbelotto M."/>
            <person name="Martin F."/>
            <person name="Grigoriev I.V."/>
            <person name="Stenlid J."/>
        </authorList>
    </citation>
    <scope>NUCLEOTIDE SEQUENCE [LARGE SCALE GENOMIC DNA]</scope>
    <source>
        <strain evidence="12 13">TC 32-1</strain>
    </source>
</reference>
<evidence type="ECO:0000313" key="13">
    <source>
        <dbReference type="Proteomes" id="UP000030671"/>
    </source>
</evidence>
<sequence length="561" mass="63073">MASSSAIGKLSREEFRRQKDLDAARKAGTAPAAIDEEGRAINPHIPQYISQAPWYLDTGAPSLNHQRRPAEERVPPKLDAWYDRNIQTGPAAKKYRKGACENCGAMGHKKQECTERPRKKGAKYSNKNIRADEVLQEVPTGYDAKRDRWNGYDTAEHKNIYEEYEAVEAERQRLREEKIDNQTTTDLAAVRKVAKAGKGEKKEGDADFGSSDEEDADEDKYADAADAVGQKMDTKTRITVRNLRIREDTAKYLVNLDPSSAYYDPKTRSMRDNPVQNMPPEDAVFAGDNFLRHSGEAPDVQELQLFAWQAAARGNDVHLNANPTQGQLLHKQFRQKKEELKDATKISILDKYGGEKYLEKAPKELLQGQTEEYVEYSQTGQIIHGKERAKVRSKYPEDVLVNNHVAVWGSWYDLASGTWGYACCHSVIHLSYCTGESGKEAAQASSAQSLLASSAPAAPQADAASKPHLEESGHTDKGKAPGKKRYEDGEKIDQDKMTGVLNEERKRKSRADEGDDRFTKKSKSDERETEKFDVTEGELEVYRRGRRMTEDPMANYVDTDV</sequence>
<feature type="region of interest" description="Disordered" evidence="10">
    <location>
        <begin position="193"/>
        <end position="228"/>
    </location>
</feature>
<comment type="similarity">
    <text evidence="2 8">Belongs to the SLU7 family.</text>
</comment>
<keyword evidence="7" id="KW-0479">Metal-binding</keyword>
<dbReference type="PROSITE" id="PS50158">
    <property type="entry name" value="ZF_CCHC"/>
    <property type="match status" value="1"/>
</dbReference>
<feature type="compositionally biased region" description="Basic and acidic residues" evidence="10">
    <location>
        <begin position="10"/>
        <end position="25"/>
    </location>
</feature>
<dbReference type="PANTHER" id="PTHR12942:SF2">
    <property type="entry name" value="PRE-MRNA-SPLICING FACTOR SLU7"/>
    <property type="match status" value="1"/>
</dbReference>
<feature type="coiled-coil region" evidence="9">
    <location>
        <begin position="157"/>
        <end position="184"/>
    </location>
</feature>
<dbReference type="AlphaFoldDB" id="W4K4Z3"/>
<gene>
    <name evidence="12" type="ORF">HETIRDRAFT_452359</name>
</gene>
<organism evidence="12 13">
    <name type="scientific">Heterobasidion irregulare (strain TC 32-1)</name>
    <dbReference type="NCBI Taxonomy" id="747525"/>
    <lineage>
        <taxon>Eukaryota</taxon>
        <taxon>Fungi</taxon>
        <taxon>Dikarya</taxon>
        <taxon>Basidiomycota</taxon>
        <taxon>Agaricomycotina</taxon>
        <taxon>Agaricomycetes</taxon>
        <taxon>Russulales</taxon>
        <taxon>Bondarzewiaceae</taxon>
        <taxon>Heterobasidion</taxon>
        <taxon>Heterobasidion annosum species complex</taxon>
    </lineage>
</organism>
<evidence type="ECO:0000256" key="8">
    <source>
        <dbReference type="RuleBase" id="RU367071"/>
    </source>
</evidence>
<feature type="region of interest" description="Disordered" evidence="10">
    <location>
        <begin position="1"/>
        <end position="41"/>
    </location>
</feature>
<evidence type="ECO:0000256" key="9">
    <source>
        <dbReference type="SAM" id="Coils"/>
    </source>
</evidence>
<dbReference type="RefSeq" id="XP_009547574.1">
    <property type="nucleotide sequence ID" value="XM_009549279.1"/>
</dbReference>
<comment type="subunit">
    <text evidence="8">Associated with the spliceosome.</text>
</comment>
<dbReference type="PANTHER" id="PTHR12942">
    <property type="entry name" value="STEP II SPLICING FACTOR SLU7"/>
    <property type="match status" value="1"/>
</dbReference>
<dbReference type="EMBL" id="KI925459">
    <property type="protein sequence ID" value="ETW80877.1"/>
    <property type="molecule type" value="Genomic_DNA"/>
</dbReference>
<dbReference type="FunCoup" id="W4K4Z3">
    <property type="interactions" value="660"/>
</dbReference>
<accession>W4K4Z3</accession>
<dbReference type="GO" id="GO:0005681">
    <property type="term" value="C:spliceosomal complex"/>
    <property type="evidence" value="ECO:0007669"/>
    <property type="project" value="UniProtKB-UniRule"/>
</dbReference>
<evidence type="ECO:0000256" key="5">
    <source>
        <dbReference type="ARBA" id="ARBA00023187"/>
    </source>
</evidence>
<feature type="region of interest" description="Disordered" evidence="10">
    <location>
        <begin position="107"/>
        <end position="128"/>
    </location>
</feature>
<dbReference type="OrthoDB" id="249612at2759"/>
<comment type="subcellular location">
    <subcellularLocation>
        <location evidence="1 8">Nucleus</location>
    </subcellularLocation>
</comment>
<keyword evidence="7" id="KW-0863">Zinc-finger</keyword>
<keyword evidence="6 8" id="KW-0539">Nucleus</keyword>
<dbReference type="Pfam" id="PF11708">
    <property type="entry name" value="Slu7"/>
    <property type="match status" value="1"/>
</dbReference>
<feature type="region of interest" description="Disordered" evidence="10">
    <location>
        <begin position="452"/>
        <end position="534"/>
    </location>
</feature>
<dbReference type="InParanoid" id="W4K4Z3"/>
<dbReference type="GO" id="GO:0030628">
    <property type="term" value="F:pre-mRNA 3'-splice site binding"/>
    <property type="evidence" value="ECO:0007669"/>
    <property type="project" value="UniProtKB-UniRule"/>
</dbReference>
<evidence type="ECO:0000256" key="2">
    <source>
        <dbReference type="ARBA" id="ARBA00007203"/>
    </source>
</evidence>